<feature type="transmembrane region" description="Helical" evidence="3">
    <location>
        <begin position="180"/>
        <end position="196"/>
    </location>
</feature>
<organism evidence="4 5">
    <name type="scientific">Luteimonas viscosa</name>
    <dbReference type="NCBI Taxonomy" id="1132694"/>
    <lineage>
        <taxon>Bacteria</taxon>
        <taxon>Pseudomonadati</taxon>
        <taxon>Pseudomonadota</taxon>
        <taxon>Gammaproteobacteria</taxon>
        <taxon>Lysobacterales</taxon>
        <taxon>Lysobacteraceae</taxon>
        <taxon>Luteimonas</taxon>
    </lineage>
</organism>
<keyword evidence="2" id="KW-0802">TPR repeat</keyword>
<reference evidence="4 5" key="1">
    <citation type="submission" date="2019-08" db="EMBL/GenBank/DDBJ databases">
        <title>Luteimonas viscosus sp. nov., isolated from soil of a sunflower field.</title>
        <authorList>
            <person name="Jianli Z."/>
            <person name="Ying Z."/>
        </authorList>
    </citation>
    <scope>NUCLEOTIDE SEQUENCE [LARGE SCALE GENOMIC DNA]</scope>
    <source>
        <strain evidence="4 5">XBU10</strain>
    </source>
</reference>
<dbReference type="OrthoDB" id="8566379at2"/>
<evidence type="ECO:0000313" key="4">
    <source>
        <dbReference type="EMBL" id="TYT23029.1"/>
    </source>
</evidence>
<dbReference type="Proteomes" id="UP000324973">
    <property type="component" value="Unassembled WGS sequence"/>
</dbReference>
<feature type="transmembrane region" description="Helical" evidence="3">
    <location>
        <begin position="364"/>
        <end position="382"/>
    </location>
</feature>
<feature type="transmembrane region" description="Helical" evidence="3">
    <location>
        <begin position="273"/>
        <end position="295"/>
    </location>
</feature>
<sequence>MVLSNRGFLLVSLILALLASLAFLPGLPGSFILDDIRNIVENAGLHLRSLQPAAVLEATYSPQPGSTTRFVPMLTFALDHFRAGGLDPQTFKVTNLAIHALTTAALAWFFRELLLVVGVARSRAHWAALALALAWAVHPLQVSSVLYIVQRMQTLATMFIVLALWAYLRARVAQIEGRSGRTGWILTGLLWALAVGCKEDAALLPAYLLALELTVLRFRAADPGIARILQRGYLIATLLGAAAFVFLVVPHSWSWDAHAGRDFSSIERLLSQGRVLCLYLWQMLVPVPAHMPFFYDWLEPSRGLLTPWTTLPALLLLAALLASAWGLRHRRPLFAFGVLLFFAGHFVTSNVIPLELAFEHRNHLPLIGIVLAAGDLLALAAGRLRLQALPAATACVALLLALAGATLVRADAWSSGVSLAQASTRLAPTSVRAWNFLCVEWHGSGGGTKAGNPYLDKAIPACEKAAELAPHSVASLTNVLAFKTQQGTASRADWDRYLERLRRVPMTGENVYSMWAMTNMVRKGIPLDESGVLAVIDTICERVRFEPDDYAAIGVFILGHTTQPDRAYPHFARAVLTTPDPSFANGLIDYLRREGHPEWADRLQASRRATH</sequence>
<keyword evidence="3" id="KW-0472">Membrane</keyword>
<comment type="caution">
    <text evidence="4">The sequence shown here is derived from an EMBL/GenBank/DDBJ whole genome shotgun (WGS) entry which is preliminary data.</text>
</comment>
<evidence type="ECO:0008006" key="6">
    <source>
        <dbReference type="Google" id="ProtNLM"/>
    </source>
</evidence>
<feature type="transmembrane region" description="Helical" evidence="3">
    <location>
        <begin position="232"/>
        <end position="253"/>
    </location>
</feature>
<feature type="transmembrane region" description="Helical" evidence="3">
    <location>
        <begin position="148"/>
        <end position="168"/>
    </location>
</feature>
<evidence type="ECO:0000256" key="1">
    <source>
        <dbReference type="ARBA" id="ARBA00022737"/>
    </source>
</evidence>
<feature type="transmembrane region" description="Helical" evidence="3">
    <location>
        <begin position="96"/>
        <end position="117"/>
    </location>
</feature>
<keyword evidence="1" id="KW-0677">Repeat</keyword>
<keyword evidence="3" id="KW-0812">Transmembrane</keyword>
<evidence type="ECO:0000313" key="5">
    <source>
        <dbReference type="Proteomes" id="UP000324973"/>
    </source>
</evidence>
<name>A0A5D4XEI0_9GAMM</name>
<feature type="transmembrane region" description="Helical" evidence="3">
    <location>
        <begin position="307"/>
        <end position="327"/>
    </location>
</feature>
<gene>
    <name evidence="4" type="ORF">FZO89_17430</name>
</gene>
<protein>
    <recommendedName>
        <fullName evidence="6">Glycosyltransferase RgtA/B/C/D-like domain-containing protein</fullName>
    </recommendedName>
</protein>
<feature type="transmembrane region" description="Helical" evidence="3">
    <location>
        <begin position="124"/>
        <end position="142"/>
    </location>
</feature>
<dbReference type="PANTHER" id="PTHR44227">
    <property type="match status" value="1"/>
</dbReference>
<dbReference type="InterPro" id="IPR052346">
    <property type="entry name" value="O-mannosyl-transferase_TMTC"/>
</dbReference>
<dbReference type="PANTHER" id="PTHR44227:SF3">
    <property type="entry name" value="PROTEIN O-MANNOSYL-TRANSFERASE TMTC4"/>
    <property type="match status" value="1"/>
</dbReference>
<evidence type="ECO:0000256" key="2">
    <source>
        <dbReference type="ARBA" id="ARBA00022803"/>
    </source>
</evidence>
<dbReference type="EMBL" id="VTFT01000003">
    <property type="protein sequence ID" value="TYT23029.1"/>
    <property type="molecule type" value="Genomic_DNA"/>
</dbReference>
<dbReference type="RefSeq" id="WP_149104736.1">
    <property type="nucleotide sequence ID" value="NZ_VTFT01000003.1"/>
</dbReference>
<keyword evidence="3" id="KW-1133">Transmembrane helix</keyword>
<accession>A0A5D4XEI0</accession>
<feature type="transmembrane region" description="Helical" evidence="3">
    <location>
        <begin position="388"/>
        <end position="408"/>
    </location>
</feature>
<dbReference type="AlphaFoldDB" id="A0A5D4XEI0"/>
<proteinExistence type="predicted"/>
<keyword evidence="5" id="KW-1185">Reference proteome</keyword>
<feature type="transmembrane region" description="Helical" evidence="3">
    <location>
        <begin position="333"/>
        <end position="352"/>
    </location>
</feature>
<evidence type="ECO:0000256" key="3">
    <source>
        <dbReference type="SAM" id="Phobius"/>
    </source>
</evidence>